<dbReference type="EMBL" id="CAJNRD030001121">
    <property type="protein sequence ID" value="CAG5095406.1"/>
    <property type="molecule type" value="Genomic_DNA"/>
</dbReference>
<dbReference type="OrthoDB" id="5807119at2759"/>
<dbReference type="InterPro" id="IPR000237">
    <property type="entry name" value="GRIP_dom"/>
</dbReference>
<feature type="compositionally biased region" description="Polar residues" evidence="2">
    <location>
        <begin position="67"/>
        <end position="87"/>
    </location>
</feature>
<feature type="compositionally biased region" description="Polar residues" evidence="2">
    <location>
        <begin position="284"/>
        <end position="296"/>
    </location>
</feature>
<dbReference type="PROSITE" id="PS50913">
    <property type="entry name" value="GRIP"/>
    <property type="match status" value="1"/>
</dbReference>
<feature type="compositionally biased region" description="Polar residues" evidence="2">
    <location>
        <begin position="23"/>
        <end position="35"/>
    </location>
</feature>
<evidence type="ECO:0000313" key="5">
    <source>
        <dbReference type="Proteomes" id="UP000786811"/>
    </source>
</evidence>
<keyword evidence="5" id="KW-1185">Reference proteome</keyword>
<gene>
    <name evidence="4" type="ORF">HICCMSTLAB_LOCUS7693</name>
</gene>
<dbReference type="Pfam" id="PF01465">
    <property type="entry name" value="GRIP"/>
    <property type="match status" value="1"/>
</dbReference>
<keyword evidence="1" id="KW-0175">Coiled coil</keyword>
<comment type="caution">
    <text evidence="4">The sequence shown here is derived from an EMBL/GenBank/DDBJ whole genome shotgun (WGS) entry which is preliminary data.</text>
</comment>
<proteinExistence type="predicted"/>
<dbReference type="AlphaFoldDB" id="A0A8J2HGV8"/>
<evidence type="ECO:0000259" key="3">
    <source>
        <dbReference type="PROSITE" id="PS50913"/>
    </source>
</evidence>
<organism evidence="4 5">
    <name type="scientific">Cotesia congregata</name>
    <name type="common">Parasitoid wasp</name>
    <name type="synonym">Apanteles congregatus</name>
    <dbReference type="NCBI Taxonomy" id="51543"/>
    <lineage>
        <taxon>Eukaryota</taxon>
        <taxon>Metazoa</taxon>
        <taxon>Ecdysozoa</taxon>
        <taxon>Arthropoda</taxon>
        <taxon>Hexapoda</taxon>
        <taxon>Insecta</taxon>
        <taxon>Pterygota</taxon>
        <taxon>Neoptera</taxon>
        <taxon>Endopterygota</taxon>
        <taxon>Hymenoptera</taxon>
        <taxon>Apocrita</taxon>
        <taxon>Ichneumonoidea</taxon>
        <taxon>Braconidae</taxon>
        <taxon>Microgastrinae</taxon>
        <taxon>Cotesia</taxon>
    </lineage>
</organism>
<feature type="compositionally biased region" description="Polar residues" evidence="2">
    <location>
        <begin position="307"/>
        <end position="317"/>
    </location>
</feature>
<accession>A0A8J2HGV8</accession>
<feature type="domain" description="GRIP" evidence="3">
    <location>
        <begin position="568"/>
        <end position="616"/>
    </location>
</feature>
<feature type="coiled-coil region" evidence="1">
    <location>
        <begin position="420"/>
        <end position="507"/>
    </location>
</feature>
<sequence>MSSTLRFIKRMVQQRSERAPSSLRLNQSESPTSGTRAPMTSPTSQPSSPRQMGVNGNSPLGAGTPEAHSTLNSSMSPGAGSGNSNADSRIPRPSPTALRRSASMRVRGERVQNIRTTGSLGPGSLSHHHNQHHYHRHNHISHQTEIFPAITENGLDSPRHRSLSLLSSRAGDDSDVDSVKSYGSAYSTASACDHAHFALNGTTWSGRSRKYVVHCSNYNGDTEQYLTPTQRAARQVRKLQSLLSEARKEVEEKDREILRLTKEVVELRLYKASLNSPDERTDSSEALTVRENNPFSPESPCKDLPEESSNSEIQSPCTPDKSHLATDNSNNSNNNTNNNNADSTPTTNNSVNEFGECLVSLADSGHFEDDSIHSKDSVLGASTVDGTVGARDTKSVALSRSNNPKTLSDEERKKIVDLYEQRIEEMHRRHIDELQELKEKHNDKVESLLNQLSEVNTRYCELRPSLDTAEVKVRDLEAELERTKTQLEEQKALFEEQEERNKQMYLKMYAKGQEAARLELNDPASEQAPETPNVTVTELLQQLSVTQAELENVKAMYRRIIESRNKAAIDPEITLQFLKSAIYYFLTDKENHHGHLNAIESILGFTDNEKLNIDRIYGSSRK</sequence>
<feature type="region of interest" description="Disordered" evidence="2">
    <location>
        <begin position="276"/>
        <end position="350"/>
    </location>
</feature>
<name>A0A8J2HGV8_COTCN</name>
<feature type="compositionally biased region" description="Low complexity" evidence="2">
    <location>
        <begin position="38"/>
        <end position="52"/>
    </location>
</feature>
<protein>
    <submittedName>
        <fullName evidence="4">Similar to qtc: Protein quick-to-court (Drosophila melanogaster)</fullName>
    </submittedName>
</protein>
<feature type="coiled-coil region" evidence="1">
    <location>
        <begin position="229"/>
        <end position="263"/>
    </location>
</feature>
<dbReference type="Proteomes" id="UP000786811">
    <property type="component" value="Unassembled WGS sequence"/>
</dbReference>
<feature type="region of interest" description="Disordered" evidence="2">
    <location>
        <begin position="1"/>
        <end position="130"/>
    </location>
</feature>
<feature type="compositionally biased region" description="Low complexity" evidence="2">
    <location>
        <begin position="325"/>
        <end position="350"/>
    </location>
</feature>
<evidence type="ECO:0000313" key="4">
    <source>
        <dbReference type="EMBL" id="CAG5095406.1"/>
    </source>
</evidence>
<evidence type="ECO:0000256" key="2">
    <source>
        <dbReference type="SAM" id="MobiDB-lite"/>
    </source>
</evidence>
<evidence type="ECO:0000256" key="1">
    <source>
        <dbReference type="SAM" id="Coils"/>
    </source>
</evidence>
<reference evidence="4" key="1">
    <citation type="submission" date="2021-04" db="EMBL/GenBank/DDBJ databases">
        <authorList>
            <person name="Chebbi M.A.C M."/>
        </authorList>
    </citation>
    <scope>NUCLEOTIDE SEQUENCE</scope>
</reference>